<keyword evidence="3" id="KW-1185">Reference proteome</keyword>
<evidence type="ECO:0000313" key="3">
    <source>
        <dbReference type="Proteomes" id="UP000019487"/>
    </source>
</evidence>
<dbReference type="EMBL" id="AYSA01000395">
    <property type="protein sequence ID" value="ESZ92323.1"/>
    <property type="molecule type" value="Genomic_DNA"/>
</dbReference>
<reference evidence="2 3" key="1">
    <citation type="journal article" date="2014" name="Genome Announc.">
        <title>Draft genome sequence of Sclerotinia borealis, a psychrophilic plant pathogenic fungus.</title>
        <authorList>
            <person name="Mardanov A.V."/>
            <person name="Beletsky A.V."/>
            <person name="Kadnikov V.V."/>
            <person name="Ignatov A.N."/>
            <person name="Ravin N.V."/>
        </authorList>
    </citation>
    <scope>NUCLEOTIDE SEQUENCE [LARGE SCALE GENOMIC DNA]</scope>
    <source>
        <strain evidence="3">F-4157</strain>
    </source>
</reference>
<feature type="region of interest" description="Disordered" evidence="1">
    <location>
        <begin position="58"/>
        <end position="136"/>
    </location>
</feature>
<gene>
    <name evidence="2" type="ORF">SBOR_7314</name>
</gene>
<organism evidence="2 3">
    <name type="scientific">Sclerotinia borealis (strain F-4128)</name>
    <dbReference type="NCBI Taxonomy" id="1432307"/>
    <lineage>
        <taxon>Eukaryota</taxon>
        <taxon>Fungi</taxon>
        <taxon>Dikarya</taxon>
        <taxon>Ascomycota</taxon>
        <taxon>Pezizomycotina</taxon>
        <taxon>Leotiomycetes</taxon>
        <taxon>Helotiales</taxon>
        <taxon>Sclerotiniaceae</taxon>
        <taxon>Sclerotinia</taxon>
    </lineage>
</organism>
<dbReference type="AlphaFoldDB" id="W9C965"/>
<dbReference type="Proteomes" id="UP000019487">
    <property type="component" value="Unassembled WGS sequence"/>
</dbReference>
<evidence type="ECO:0000256" key="1">
    <source>
        <dbReference type="SAM" id="MobiDB-lite"/>
    </source>
</evidence>
<accession>W9C965</accession>
<dbReference type="HOGENOM" id="CLU_1876632_0_0_1"/>
<sequence>MAERYALRIENWKLPEDSPTRPTWLPHGVLEGKVFGTFGRAEITEAITVLKIMTEAKHAATTARDASGRQEDRGGPVPIQEDREDAALSPGYWRGPTPIQKDYESPALVQEQMSDEFADEGPGMFGLDTPKDNPPT</sequence>
<name>W9C965_SCLBF</name>
<proteinExistence type="predicted"/>
<comment type="caution">
    <text evidence="2">The sequence shown here is derived from an EMBL/GenBank/DDBJ whole genome shotgun (WGS) entry which is preliminary data.</text>
</comment>
<evidence type="ECO:0000313" key="2">
    <source>
        <dbReference type="EMBL" id="ESZ92323.1"/>
    </source>
</evidence>
<protein>
    <submittedName>
        <fullName evidence="2">Uncharacterized protein</fullName>
    </submittedName>
</protein>